<feature type="region of interest" description="Disordered" evidence="1">
    <location>
        <begin position="50"/>
        <end position="72"/>
    </location>
</feature>
<gene>
    <name evidence="2" type="ORF">DI536_29905</name>
</gene>
<evidence type="ECO:0000256" key="1">
    <source>
        <dbReference type="SAM" id="MobiDB-lite"/>
    </source>
</evidence>
<accession>A0A2W5SXU6</accession>
<dbReference type="EMBL" id="QFQP01000037">
    <property type="protein sequence ID" value="PZR06577.1"/>
    <property type="molecule type" value="Genomic_DNA"/>
</dbReference>
<proteinExistence type="predicted"/>
<protein>
    <submittedName>
        <fullName evidence="2">Uncharacterized protein</fullName>
    </submittedName>
</protein>
<organism evidence="2 3">
    <name type="scientific">Archangium gephyra</name>
    <dbReference type="NCBI Taxonomy" id="48"/>
    <lineage>
        <taxon>Bacteria</taxon>
        <taxon>Pseudomonadati</taxon>
        <taxon>Myxococcota</taxon>
        <taxon>Myxococcia</taxon>
        <taxon>Myxococcales</taxon>
        <taxon>Cystobacterineae</taxon>
        <taxon>Archangiaceae</taxon>
        <taxon>Archangium</taxon>
    </lineage>
</organism>
<evidence type="ECO:0000313" key="2">
    <source>
        <dbReference type="EMBL" id="PZR06577.1"/>
    </source>
</evidence>
<dbReference type="Proteomes" id="UP000249061">
    <property type="component" value="Unassembled WGS sequence"/>
</dbReference>
<name>A0A2W5SXU6_9BACT</name>
<comment type="caution">
    <text evidence="2">The sequence shown here is derived from an EMBL/GenBank/DDBJ whole genome shotgun (WGS) entry which is preliminary data.</text>
</comment>
<evidence type="ECO:0000313" key="3">
    <source>
        <dbReference type="Proteomes" id="UP000249061"/>
    </source>
</evidence>
<dbReference type="AlphaFoldDB" id="A0A2W5SXU6"/>
<sequence length="470" mass="48894">MRAAENWRMTIPIDGRTRIAPVTRTPTQQPAAEVTEAQFDRRAQRNLQNLEGGSNFSSSSLPAVSATAPRTATSQARGVEAFRAVDEIRTGVETRRMALDGANDRVREAEARLATQLGSLQPSMTQDQLQAYADDYRRTTPAYGDAMRAAEDLAGFMRDNAARLSQAHADLHLHPRADLLQGEGARSTEALSAAARSLDTYVSQAPSGNQALQRMINEASGGLTVPAGAAIGGTGFVIGQLGNVAASLAEVSNRAAGAFGAVAGVVNGANNLERLLQEGRAEHAVGLLGNTAQVAGGVLRVGGVAVGSTIGIVGTIGALAAQGVSAYRDNARTVAEVSARLGRLGLSPTAADTLARANPEALRTLQAQGFSPDHLQRLAGLGQSLTLRAHESSASAFAVATQRLGLSPEAATQFMERLGSRAGQGAALLERIIAGNPRATSREAIMRELGFRQPLVSDETRLAVLAALGS</sequence>
<reference evidence="2 3" key="1">
    <citation type="submission" date="2017-08" db="EMBL/GenBank/DDBJ databases">
        <title>Infants hospitalized years apart are colonized by the same room-sourced microbial strains.</title>
        <authorList>
            <person name="Brooks B."/>
            <person name="Olm M.R."/>
            <person name="Firek B.A."/>
            <person name="Baker R."/>
            <person name="Thomas B.C."/>
            <person name="Morowitz M.J."/>
            <person name="Banfield J.F."/>
        </authorList>
    </citation>
    <scope>NUCLEOTIDE SEQUENCE [LARGE SCALE GENOMIC DNA]</scope>
    <source>
        <strain evidence="2">S2_003_000_R2_14</strain>
    </source>
</reference>